<protein>
    <submittedName>
        <fullName evidence="1">Uncharacterized protein</fullName>
    </submittedName>
</protein>
<proteinExistence type="predicted"/>
<dbReference type="Proteomes" id="UP001519460">
    <property type="component" value="Unassembled WGS sequence"/>
</dbReference>
<name>A0ABD0J1R3_9CAEN</name>
<keyword evidence="2" id="KW-1185">Reference proteome</keyword>
<reference evidence="1 2" key="1">
    <citation type="journal article" date="2023" name="Sci. Data">
        <title>Genome assembly of the Korean intertidal mud-creeper Batillaria attramentaria.</title>
        <authorList>
            <person name="Patra A.K."/>
            <person name="Ho P.T."/>
            <person name="Jun S."/>
            <person name="Lee S.J."/>
            <person name="Kim Y."/>
            <person name="Won Y.J."/>
        </authorList>
    </citation>
    <scope>NUCLEOTIDE SEQUENCE [LARGE SCALE GENOMIC DNA]</scope>
    <source>
        <strain evidence="1">Wonlab-2016</strain>
    </source>
</reference>
<evidence type="ECO:0000313" key="1">
    <source>
        <dbReference type="EMBL" id="KAK7450697.1"/>
    </source>
</evidence>
<comment type="caution">
    <text evidence="1">The sequence shown here is derived from an EMBL/GenBank/DDBJ whole genome shotgun (WGS) entry which is preliminary data.</text>
</comment>
<gene>
    <name evidence="1" type="ORF">BaRGS_00039903</name>
</gene>
<evidence type="ECO:0000313" key="2">
    <source>
        <dbReference type="Proteomes" id="UP001519460"/>
    </source>
</evidence>
<dbReference type="AlphaFoldDB" id="A0ABD0J1R3"/>
<organism evidence="1 2">
    <name type="scientific">Batillaria attramentaria</name>
    <dbReference type="NCBI Taxonomy" id="370345"/>
    <lineage>
        <taxon>Eukaryota</taxon>
        <taxon>Metazoa</taxon>
        <taxon>Spiralia</taxon>
        <taxon>Lophotrochozoa</taxon>
        <taxon>Mollusca</taxon>
        <taxon>Gastropoda</taxon>
        <taxon>Caenogastropoda</taxon>
        <taxon>Sorbeoconcha</taxon>
        <taxon>Cerithioidea</taxon>
        <taxon>Batillariidae</taxon>
        <taxon>Batillaria</taxon>
    </lineage>
</organism>
<feature type="non-terminal residue" evidence="1">
    <location>
        <position position="1"/>
    </location>
</feature>
<accession>A0ABD0J1R3</accession>
<sequence length="90" mass="9595">TDAASTENGGHSSQQTGLFSANVLRCSIKGHRSDNPKLSGVLRFVNPSVACLDVEGISPDNITALESRGADWPTKYPVEVDLIPTQLDPM</sequence>
<dbReference type="EMBL" id="JACVVK020000736">
    <property type="protein sequence ID" value="KAK7450697.1"/>
    <property type="molecule type" value="Genomic_DNA"/>
</dbReference>